<dbReference type="InterPro" id="IPR016181">
    <property type="entry name" value="Acyl_CoA_acyltransferase"/>
</dbReference>
<dbReference type="CDD" id="cd04301">
    <property type="entry name" value="NAT_SF"/>
    <property type="match status" value="1"/>
</dbReference>
<dbReference type="InterPro" id="IPR000182">
    <property type="entry name" value="GNAT_dom"/>
</dbReference>
<reference evidence="4" key="1">
    <citation type="submission" date="2021-01" db="EMBL/GenBank/DDBJ databases">
        <title>Whole genome shotgun sequence of Actinocatenispora rupis NBRC 107355.</title>
        <authorList>
            <person name="Komaki H."/>
            <person name="Tamura T."/>
        </authorList>
    </citation>
    <scope>NUCLEOTIDE SEQUENCE</scope>
    <source>
        <strain evidence="4">NBRC 107355</strain>
    </source>
</reference>
<dbReference type="Pfam" id="PF00583">
    <property type="entry name" value="Acetyltransf_1"/>
    <property type="match status" value="1"/>
</dbReference>
<evidence type="ECO:0000313" key="5">
    <source>
        <dbReference type="Proteomes" id="UP000612808"/>
    </source>
</evidence>
<keyword evidence="2" id="KW-0012">Acyltransferase</keyword>
<dbReference type="SUPFAM" id="SSF55729">
    <property type="entry name" value="Acyl-CoA N-acyltransferases (Nat)"/>
    <property type="match status" value="1"/>
</dbReference>
<dbReference type="PROSITE" id="PS51186">
    <property type="entry name" value="GNAT"/>
    <property type="match status" value="1"/>
</dbReference>
<dbReference type="EMBL" id="BOMB01000021">
    <property type="protein sequence ID" value="GID12929.1"/>
    <property type="molecule type" value="Genomic_DNA"/>
</dbReference>
<feature type="domain" description="N-acetyltransferase" evidence="3">
    <location>
        <begin position="5"/>
        <end position="150"/>
    </location>
</feature>
<proteinExistence type="predicted"/>
<evidence type="ECO:0000256" key="1">
    <source>
        <dbReference type="ARBA" id="ARBA00022679"/>
    </source>
</evidence>
<dbReference type="RefSeq" id="WP_203659434.1">
    <property type="nucleotide sequence ID" value="NZ_BAAAZM010000008.1"/>
</dbReference>
<keyword evidence="5" id="KW-1185">Reference proteome</keyword>
<dbReference type="InterPro" id="IPR050832">
    <property type="entry name" value="Bact_Acetyltransf"/>
</dbReference>
<evidence type="ECO:0000256" key="2">
    <source>
        <dbReference type="ARBA" id="ARBA00023315"/>
    </source>
</evidence>
<organism evidence="4 5">
    <name type="scientific">Actinocatenispora rupis</name>
    <dbReference type="NCBI Taxonomy" id="519421"/>
    <lineage>
        <taxon>Bacteria</taxon>
        <taxon>Bacillati</taxon>
        <taxon>Actinomycetota</taxon>
        <taxon>Actinomycetes</taxon>
        <taxon>Micromonosporales</taxon>
        <taxon>Micromonosporaceae</taxon>
        <taxon>Actinocatenispora</taxon>
    </lineage>
</organism>
<dbReference type="Gene3D" id="3.40.630.30">
    <property type="match status" value="1"/>
</dbReference>
<dbReference type="Proteomes" id="UP000612808">
    <property type="component" value="Unassembled WGS sequence"/>
</dbReference>
<sequence>MTEPITVRPAVPADAGAVADVHRDARAATMPYLPPQRRTREQVVAWAEALIGGPVTVLVAVRGTTVLGYAALDGDVLDHLYVRPDVLRRGVGSRLLAAVRRRAPGGLRLHVFEANVDARAFYARHGFTVVSRDCDNMERLPSLTLRSTRDSPQWTVGTTE</sequence>
<dbReference type="PANTHER" id="PTHR43877">
    <property type="entry name" value="AMINOALKYLPHOSPHONATE N-ACETYLTRANSFERASE-RELATED-RELATED"/>
    <property type="match status" value="1"/>
</dbReference>
<comment type="caution">
    <text evidence="4">The sequence shown here is derived from an EMBL/GenBank/DDBJ whole genome shotgun (WGS) entry which is preliminary data.</text>
</comment>
<evidence type="ECO:0000313" key="4">
    <source>
        <dbReference type="EMBL" id="GID12929.1"/>
    </source>
</evidence>
<name>A0A8J3NES7_9ACTN</name>
<dbReference type="GO" id="GO:0016747">
    <property type="term" value="F:acyltransferase activity, transferring groups other than amino-acyl groups"/>
    <property type="evidence" value="ECO:0007669"/>
    <property type="project" value="InterPro"/>
</dbReference>
<keyword evidence="1" id="KW-0808">Transferase</keyword>
<dbReference type="AlphaFoldDB" id="A0A8J3NES7"/>
<protein>
    <recommendedName>
        <fullName evidence="3">N-acetyltransferase domain-containing protein</fullName>
    </recommendedName>
</protein>
<evidence type="ECO:0000259" key="3">
    <source>
        <dbReference type="PROSITE" id="PS51186"/>
    </source>
</evidence>
<gene>
    <name evidence="4" type="ORF">Aru02nite_38180</name>
</gene>
<accession>A0A8J3NES7</accession>